<evidence type="ECO:0000313" key="1">
    <source>
        <dbReference type="EMBL" id="CAG8705125.1"/>
    </source>
</evidence>
<name>A0ACA9PDW1_9GLOM</name>
<dbReference type="Proteomes" id="UP000789920">
    <property type="component" value="Unassembled WGS sequence"/>
</dbReference>
<comment type="caution">
    <text evidence="1">The sequence shown here is derived from an EMBL/GenBank/DDBJ whole genome shotgun (WGS) entry which is preliminary data.</text>
</comment>
<evidence type="ECO:0000313" key="2">
    <source>
        <dbReference type="Proteomes" id="UP000789920"/>
    </source>
</evidence>
<protein>
    <submittedName>
        <fullName evidence="1">1431_t:CDS:1</fullName>
    </submittedName>
</protein>
<feature type="non-terminal residue" evidence="1">
    <location>
        <position position="206"/>
    </location>
</feature>
<keyword evidence="2" id="KW-1185">Reference proteome</keyword>
<accession>A0ACA9PDW1</accession>
<gene>
    <name evidence="1" type="ORF">RPERSI_LOCUS10204</name>
</gene>
<sequence>MSNPTSNPTSNRDSWTFWQLDLVDLVCPMSNPNHWTIRHDNTASDVYSFGIVAYEMISGYPAFHNIPHDIHLAIKIHRGLRPRIPSHAPELVFELITKCWDELPSKRPTSREIYEIISRWNDEISNDKTTELVTQIKKADEVCENFLVSNASEIHPEAIYTSRKFDILNVSNDDEQSNYQESSESLIVIDHTSQDNVIEIEKNESE</sequence>
<dbReference type="EMBL" id="CAJVQC010020003">
    <property type="protein sequence ID" value="CAG8705125.1"/>
    <property type="molecule type" value="Genomic_DNA"/>
</dbReference>
<organism evidence="1 2">
    <name type="scientific">Racocetra persica</name>
    <dbReference type="NCBI Taxonomy" id="160502"/>
    <lineage>
        <taxon>Eukaryota</taxon>
        <taxon>Fungi</taxon>
        <taxon>Fungi incertae sedis</taxon>
        <taxon>Mucoromycota</taxon>
        <taxon>Glomeromycotina</taxon>
        <taxon>Glomeromycetes</taxon>
        <taxon>Diversisporales</taxon>
        <taxon>Gigasporaceae</taxon>
        <taxon>Racocetra</taxon>
    </lineage>
</organism>
<reference evidence="1" key="1">
    <citation type="submission" date="2021-06" db="EMBL/GenBank/DDBJ databases">
        <authorList>
            <person name="Kallberg Y."/>
            <person name="Tangrot J."/>
            <person name="Rosling A."/>
        </authorList>
    </citation>
    <scope>NUCLEOTIDE SEQUENCE</scope>
    <source>
        <strain evidence="1">MA461A</strain>
    </source>
</reference>
<proteinExistence type="predicted"/>